<comment type="caution">
    <text evidence="2">The sequence shown here is derived from an EMBL/GenBank/DDBJ whole genome shotgun (WGS) entry which is preliminary data.</text>
</comment>
<dbReference type="Proteomes" id="UP001140230">
    <property type="component" value="Unassembled WGS sequence"/>
</dbReference>
<evidence type="ECO:0008006" key="4">
    <source>
        <dbReference type="Google" id="ProtNLM"/>
    </source>
</evidence>
<feature type="chain" id="PRO_5040907612" description="DUF2147 domain-containing protein" evidence="1">
    <location>
        <begin position="25"/>
        <end position="58"/>
    </location>
</feature>
<feature type="signal peptide" evidence="1">
    <location>
        <begin position="1"/>
        <end position="24"/>
    </location>
</feature>
<protein>
    <recommendedName>
        <fullName evidence="4">DUF2147 domain-containing protein</fullName>
    </recommendedName>
</protein>
<accession>A0A9X4BWD4</accession>
<keyword evidence="1" id="KW-0732">Signal</keyword>
<dbReference type="RefSeq" id="WP_273664747.1">
    <property type="nucleotide sequence ID" value="NZ_CP168173.1"/>
</dbReference>
<evidence type="ECO:0000313" key="2">
    <source>
        <dbReference type="EMBL" id="MDC8640757.1"/>
    </source>
</evidence>
<evidence type="ECO:0000256" key="1">
    <source>
        <dbReference type="SAM" id="SignalP"/>
    </source>
</evidence>
<dbReference type="EMBL" id="JANWTP010000175">
    <property type="protein sequence ID" value="MDC8640757.1"/>
    <property type="molecule type" value="Genomic_DNA"/>
</dbReference>
<organism evidence="2 3">
    <name type="scientific">Xanthomonas hortorum pv. hederae</name>
    <dbReference type="NCBI Taxonomy" id="453603"/>
    <lineage>
        <taxon>Bacteria</taxon>
        <taxon>Pseudomonadati</taxon>
        <taxon>Pseudomonadota</taxon>
        <taxon>Gammaproteobacteria</taxon>
        <taxon>Lysobacterales</taxon>
        <taxon>Lysobacteraceae</taxon>
        <taxon>Xanthomonas</taxon>
    </lineage>
</organism>
<reference evidence="2" key="1">
    <citation type="journal article" date="2022" name="Phytopathology">
        <title>Whole genome sequencing-based tracing of a 2022 introduction and outbreak of Xanthomonas hortorum pv. pelargonii.</title>
        <authorList>
            <person name="Iruegas Bocardo F."/>
            <person name="Weisberg A.J."/>
            <person name="Riutta E.R."/>
            <person name="Kilday K.B."/>
            <person name="Bonkowski J.C."/>
            <person name="Creswell T.C."/>
            <person name="Daughtrey M."/>
            <person name="Rane K.K."/>
            <person name="Grunwald N.J."/>
            <person name="Chang J.H."/>
            <person name="Putnam M."/>
        </authorList>
    </citation>
    <scope>NUCLEOTIDE SEQUENCE</scope>
    <source>
        <strain evidence="2">22-338</strain>
    </source>
</reference>
<name>A0A9X4BWD4_9XANT</name>
<proteinExistence type="predicted"/>
<gene>
    <name evidence="2" type="ORF">NY667_24005</name>
</gene>
<sequence>MSHVISATRCLAFALAVSSTPAFAAEPITGKWFTDNQQALVDIQPCGTSLCRRPPNFE</sequence>
<dbReference type="AlphaFoldDB" id="A0A9X4BWD4"/>
<evidence type="ECO:0000313" key="3">
    <source>
        <dbReference type="Proteomes" id="UP001140230"/>
    </source>
</evidence>
<reference evidence="2" key="2">
    <citation type="submission" date="2022-08" db="EMBL/GenBank/DDBJ databases">
        <authorList>
            <person name="Iruegas-Bocardo F."/>
            <person name="Weisberg A.J."/>
            <person name="Riutta E.R."/>
            <person name="Kilday K."/>
            <person name="Bonkowski J.C."/>
            <person name="Creswell T."/>
            <person name="Daughtrey M.L."/>
            <person name="Rane K."/>
            <person name="Grunwald N.J."/>
            <person name="Chang J.H."/>
            <person name="Putnam M.L."/>
        </authorList>
    </citation>
    <scope>NUCLEOTIDE SEQUENCE</scope>
    <source>
        <strain evidence="2">22-338</strain>
    </source>
</reference>